<evidence type="ECO:0000256" key="11">
    <source>
        <dbReference type="ARBA" id="ARBA00023180"/>
    </source>
</evidence>
<dbReference type="OrthoDB" id="1600340at2759"/>
<feature type="domain" description="Disease resistance R13L4/SHOC-2-like LRR" evidence="15">
    <location>
        <begin position="241"/>
        <end position="389"/>
    </location>
</feature>
<protein>
    <submittedName>
        <fullName evidence="16">Putative leucine-rich repeat-containing, plant-type, leucine-rich repeat domain, L</fullName>
    </submittedName>
</protein>
<evidence type="ECO:0000256" key="5">
    <source>
        <dbReference type="ARBA" id="ARBA00022692"/>
    </source>
</evidence>
<evidence type="ECO:0000259" key="14">
    <source>
        <dbReference type="Pfam" id="PF08263"/>
    </source>
</evidence>
<proteinExistence type="inferred from homology"/>
<accession>A0A396ISR5</accession>
<feature type="transmembrane region" description="Helical" evidence="12">
    <location>
        <begin position="741"/>
        <end position="764"/>
    </location>
</feature>
<keyword evidence="11" id="KW-0325">Glycoprotein</keyword>
<evidence type="ECO:0000259" key="15">
    <source>
        <dbReference type="Pfam" id="PF23598"/>
    </source>
</evidence>
<comment type="subcellular location">
    <subcellularLocation>
        <location evidence="1">Cell membrane</location>
        <topology evidence="1">Single-pass type I membrane protein</topology>
    </subcellularLocation>
</comment>
<dbReference type="Proteomes" id="UP000265566">
    <property type="component" value="Chromosome 3"/>
</dbReference>
<evidence type="ECO:0000256" key="1">
    <source>
        <dbReference type="ARBA" id="ARBA00004251"/>
    </source>
</evidence>
<keyword evidence="3" id="KW-1003">Cell membrane</keyword>
<comment type="caution">
    <text evidence="16">The sequence shown here is derived from an EMBL/GenBank/DDBJ whole genome shotgun (WGS) entry which is preliminary data.</text>
</comment>
<dbReference type="Pfam" id="PF08263">
    <property type="entry name" value="LRRNT_2"/>
    <property type="match status" value="1"/>
</dbReference>
<sequence>MTILTPKMSFILLLLLYVTRFDKSMCSNHTTRCNEKDRETLLTFRHGINDSFGRISTWSTEKDCCVWEGVHCDNITGRVTKIDLKPNFEDEPIRYLKGEMNLCILELEFLSHLDLSLNDFDVIRITSIQHNFTHSSKLVYLDLSNSLITSMDNLDWLSPLSSLKYLNLSFIDLHKETNWIQAVSTLPSLLELQLSNCNLNNFIIGTSFKYVNLSSIVTLDLSYNYFTSHLLDGFFNLTKDINFLSLSGNNINGEIPSSLLKLQNLQYLLLAKTQLKGSIPDGIGQLINIKGLDLSGNMLSGFIPSTLGNLSSLNDLSIGSNNFSGEISNLHFAKLSNLDSLDLSNSNFVFQFALDWVPPFQLSLLSLKNTTQGPHFPSWIYTQKSLQDLDLSNSGISLLDKNKFKDLIERITGQLILSNNSIVEDISNLTLNCFDLRLDHNNFTGGLPNISPMANFVDLSFNSFSGTIPHSWKNLKILYHISLWSNRLFGEVSLHFSDLNQLEIMNLGENEFSGTIPILISQKLEVVILRANQFEGTIPPQIFNLSNLFHLDLANNKLSGSLPHCVYNLTQMDTDRVYAWRPATIDLFTKGQDYVYDVNPERRTIDISNNSLSGEVPLEMFRLVQVQTLNLSHNNLIGTIPKEIGGMKNMESLDLSSNKFYGEIPQSISLLTFLGYLNLSYNNFDGIIPIGTQLQSFNASSYIENPKLCGAPLSNCTTKEKNSKTATPSTKNEDDDSIREWLYLGMGVGFAVGFWGICGSLFLIRKWRHAYFRFIDRVGDKLYVTLNVKLNSFLRN</sequence>
<keyword evidence="6 13" id="KW-0732">Signal</keyword>
<dbReference type="Pfam" id="PF13855">
    <property type="entry name" value="LRR_8"/>
    <property type="match status" value="1"/>
</dbReference>
<dbReference type="SUPFAM" id="SSF52058">
    <property type="entry name" value="L domain-like"/>
    <property type="match status" value="2"/>
</dbReference>
<keyword evidence="7" id="KW-0677">Repeat</keyword>
<evidence type="ECO:0000256" key="6">
    <source>
        <dbReference type="ARBA" id="ARBA00022729"/>
    </source>
</evidence>
<feature type="domain" description="Leucine-rich repeat-containing N-terminal plant-type" evidence="14">
    <location>
        <begin position="35"/>
        <end position="73"/>
    </location>
</feature>
<evidence type="ECO:0000256" key="4">
    <source>
        <dbReference type="ARBA" id="ARBA00022614"/>
    </source>
</evidence>
<evidence type="ECO:0000256" key="13">
    <source>
        <dbReference type="SAM" id="SignalP"/>
    </source>
</evidence>
<evidence type="ECO:0000256" key="12">
    <source>
        <dbReference type="SAM" id="Phobius"/>
    </source>
</evidence>
<dbReference type="Pfam" id="PF00560">
    <property type="entry name" value="LRR_1"/>
    <property type="match status" value="3"/>
</dbReference>
<dbReference type="InterPro" id="IPR013210">
    <property type="entry name" value="LRR_N_plant-typ"/>
</dbReference>
<keyword evidence="10" id="KW-0675">Receptor</keyword>
<reference evidence="16" key="1">
    <citation type="journal article" date="2018" name="Nat. Plants">
        <title>Whole-genome landscape of Medicago truncatula symbiotic genes.</title>
        <authorList>
            <person name="Pecrix Y."/>
            <person name="Gamas P."/>
            <person name="Carrere S."/>
        </authorList>
    </citation>
    <scope>NUCLEOTIDE SEQUENCE</scope>
    <source>
        <tissue evidence="16">Leaves</tissue>
    </source>
</reference>
<organism evidence="16">
    <name type="scientific">Medicago truncatula</name>
    <name type="common">Barrel medic</name>
    <name type="synonym">Medicago tribuloides</name>
    <dbReference type="NCBI Taxonomy" id="3880"/>
    <lineage>
        <taxon>Eukaryota</taxon>
        <taxon>Viridiplantae</taxon>
        <taxon>Streptophyta</taxon>
        <taxon>Embryophyta</taxon>
        <taxon>Tracheophyta</taxon>
        <taxon>Spermatophyta</taxon>
        <taxon>Magnoliopsida</taxon>
        <taxon>eudicotyledons</taxon>
        <taxon>Gunneridae</taxon>
        <taxon>Pentapetalae</taxon>
        <taxon>rosids</taxon>
        <taxon>fabids</taxon>
        <taxon>Fabales</taxon>
        <taxon>Fabaceae</taxon>
        <taxon>Papilionoideae</taxon>
        <taxon>50 kb inversion clade</taxon>
        <taxon>NPAAA clade</taxon>
        <taxon>Hologalegina</taxon>
        <taxon>IRL clade</taxon>
        <taxon>Trifolieae</taxon>
        <taxon>Medicago</taxon>
    </lineage>
</organism>
<dbReference type="PANTHER" id="PTHR48063:SF52">
    <property type="entry name" value="LRR RECEPTOR-LIKE KINASE FAMILY PROTEIN"/>
    <property type="match status" value="1"/>
</dbReference>
<dbReference type="Gene3D" id="3.80.10.10">
    <property type="entry name" value="Ribonuclease Inhibitor"/>
    <property type="match status" value="2"/>
</dbReference>
<keyword evidence="5 12" id="KW-0812">Transmembrane</keyword>
<dbReference type="EMBL" id="PSQE01000003">
    <property type="protein sequence ID" value="RHN66985.1"/>
    <property type="molecule type" value="Genomic_DNA"/>
</dbReference>
<evidence type="ECO:0000256" key="10">
    <source>
        <dbReference type="ARBA" id="ARBA00023170"/>
    </source>
</evidence>
<name>A0A396ISR5_MEDTR</name>
<dbReference type="PANTHER" id="PTHR48063">
    <property type="entry name" value="LRR RECEPTOR-LIKE KINASE"/>
    <property type="match status" value="1"/>
</dbReference>
<dbReference type="InterPro" id="IPR003591">
    <property type="entry name" value="Leu-rich_rpt_typical-subtyp"/>
</dbReference>
<evidence type="ECO:0000256" key="3">
    <source>
        <dbReference type="ARBA" id="ARBA00022475"/>
    </source>
</evidence>
<dbReference type="SMART" id="SM00369">
    <property type="entry name" value="LRR_TYP"/>
    <property type="match status" value="7"/>
</dbReference>
<keyword evidence="8 12" id="KW-1133">Transmembrane helix</keyword>
<evidence type="ECO:0000313" key="16">
    <source>
        <dbReference type="EMBL" id="RHN66985.1"/>
    </source>
</evidence>
<comment type="similarity">
    <text evidence="2">Belongs to the RLP family.</text>
</comment>
<keyword evidence="4" id="KW-0433">Leucine-rich repeat</keyword>
<dbReference type="AlphaFoldDB" id="A0A396ISR5"/>
<dbReference type="FunFam" id="3.80.10.10:FF:000383">
    <property type="entry name" value="Leucine-rich repeat receptor protein kinase EMS1"/>
    <property type="match status" value="1"/>
</dbReference>
<feature type="chain" id="PRO_5017191335" evidence="13">
    <location>
        <begin position="27"/>
        <end position="796"/>
    </location>
</feature>
<gene>
    <name evidence="16" type="ORF">MtrunA17_Chr3g0097761</name>
</gene>
<feature type="signal peptide" evidence="13">
    <location>
        <begin position="1"/>
        <end position="26"/>
    </location>
</feature>
<dbReference type="GO" id="GO:0005886">
    <property type="term" value="C:plasma membrane"/>
    <property type="evidence" value="ECO:0007669"/>
    <property type="project" value="UniProtKB-SubCell"/>
</dbReference>
<dbReference type="InterPro" id="IPR032675">
    <property type="entry name" value="LRR_dom_sf"/>
</dbReference>
<dbReference type="InterPro" id="IPR055414">
    <property type="entry name" value="LRR_R13L4/SHOC2-like"/>
</dbReference>
<dbReference type="Gramene" id="rna15112">
    <property type="protein sequence ID" value="RHN66985.1"/>
    <property type="gene ID" value="gene15112"/>
</dbReference>
<evidence type="ECO:0000256" key="7">
    <source>
        <dbReference type="ARBA" id="ARBA00022737"/>
    </source>
</evidence>
<dbReference type="Pfam" id="PF23598">
    <property type="entry name" value="LRR_14"/>
    <property type="match status" value="1"/>
</dbReference>
<dbReference type="PROSITE" id="PS51450">
    <property type="entry name" value="LRR"/>
    <property type="match status" value="1"/>
</dbReference>
<evidence type="ECO:0000256" key="8">
    <source>
        <dbReference type="ARBA" id="ARBA00022989"/>
    </source>
</evidence>
<keyword evidence="9 12" id="KW-0472">Membrane</keyword>
<evidence type="ECO:0000256" key="2">
    <source>
        <dbReference type="ARBA" id="ARBA00009592"/>
    </source>
</evidence>
<dbReference type="InterPro" id="IPR046956">
    <property type="entry name" value="RLP23-like"/>
</dbReference>
<evidence type="ECO:0000256" key="9">
    <source>
        <dbReference type="ARBA" id="ARBA00023136"/>
    </source>
</evidence>
<dbReference type="InterPro" id="IPR001611">
    <property type="entry name" value="Leu-rich_rpt"/>
</dbReference>
<dbReference type="FunFam" id="3.80.10.10:FF:000213">
    <property type="entry name" value="Tyrosine-sulfated glycopeptide receptor 1"/>
    <property type="match status" value="1"/>
</dbReference>